<feature type="region of interest" description="Disordered" evidence="8">
    <location>
        <begin position="2045"/>
        <end position="2075"/>
    </location>
</feature>
<evidence type="ECO:0000256" key="3">
    <source>
        <dbReference type="ARBA" id="ARBA00022490"/>
    </source>
</evidence>
<dbReference type="InterPro" id="IPR027357">
    <property type="entry name" value="DOCKER_dom"/>
</dbReference>
<dbReference type="InterPro" id="IPR027007">
    <property type="entry name" value="C2_DOCK-type_domain"/>
</dbReference>
<keyword evidence="12" id="KW-1185">Reference proteome</keyword>
<dbReference type="InterPro" id="IPR026791">
    <property type="entry name" value="DOCK"/>
</dbReference>
<keyword evidence="6" id="KW-0472">Membrane</keyword>
<comment type="subcellular location">
    <subcellularLocation>
        <location evidence="2">Cytoplasm</location>
    </subcellularLocation>
    <subcellularLocation>
        <location evidence="1">Membrane</location>
    </subcellularLocation>
</comment>
<evidence type="ECO:0000256" key="5">
    <source>
        <dbReference type="ARBA" id="ARBA00022658"/>
    </source>
</evidence>
<feature type="region of interest" description="Disordered" evidence="8">
    <location>
        <begin position="1925"/>
        <end position="1960"/>
    </location>
</feature>
<reference evidence="11" key="1">
    <citation type="submission" date="2023-03" db="EMBL/GenBank/DDBJ databases">
        <title>Electrophorus voltai genome.</title>
        <authorList>
            <person name="Bian C."/>
        </authorList>
    </citation>
    <scope>NUCLEOTIDE SEQUENCE</scope>
    <source>
        <strain evidence="11">CB-2022</strain>
        <tissue evidence="11">Muscle</tissue>
    </source>
</reference>
<dbReference type="EMBL" id="JAROKS010000022">
    <property type="protein sequence ID" value="KAK1789323.1"/>
    <property type="molecule type" value="Genomic_DNA"/>
</dbReference>
<evidence type="ECO:0000256" key="2">
    <source>
        <dbReference type="ARBA" id="ARBA00004496"/>
    </source>
</evidence>
<dbReference type="Proteomes" id="UP001239994">
    <property type="component" value="Unassembled WGS sequence"/>
</dbReference>
<keyword evidence="3" id="KW-0963">Cytoplasm</keyword>
<dbReference type="GO" id="GO:0005886">
    <property type="term" value="C:plasma membrane"/>
    <property type="evidence" value="ECO:0007669"/>
    <property type="project" value="TreeGrafter"/>
</dbReference>
<comment type="caution">
    <text evidence="11">The sequence shown here is derived from an EMBL/GenBank/DDBJ whole genome shotgun (WGS) entry which is preliminary data.</text>
</comment>
<feature type="non-terminal residue" evidence="11">
    <location>
        <position position="2105"/>
    </location>
</feature>
<evidence type="ECO:0000313" key="12">
    <source>
        <dbReference type="Proteomes" id="UP001239994"/>
    </source>
</evidence>
<name>A0AAD8Z0K5_9TELE</name>
<dbReference type="InterPro" id="IPR046770">
    <property type="entry name" value="DOCKER_Lobe_B"/>
</dbReference>
<protein>
    <recommendedName>
        <fullName evidence="13">Dedicator of cytokinesis 2</fullName>
    </recommendedName>
</protein>
<feature type="compositionally biased region" description="Low complexity" evidence="8">
    <location>
        <begin position="1938"/>
        <end position="1953"/>
    </location>
</feature>
<dbReference type="GO" id="GO:0007264">
    <property type="term" value="P:small GTPase-mediated signal transduction"/>
    <property type="evidence" value="ECO:0007669"/>
    <property type="project" value="InterPro"/>
</dbReference>
<evidence type="ECO:0000256" key="1">
    <source>
        <dbReference type="ARBA" id="ARBA00004370"/>
    </source>
</evidence>
<dbReference type="Pfam" id="PF16172">
    <property type="entry name" value="DOCK_N"/>
    <property type="match status" value="1"/>
</dbReference>
<dbReference type="InterPro" id="IPR042455">
    <property type="entry name" value="DOCK_N_sub1"/>
</dbReference>
<organism evidence="11 12">
    <name type="scientific">Electrophorus voltai</name>
    <dbReference type="NCBI Taxonomy" id="2609070"/>
    <lineage>
        <taxon>Eukaryota</taxon>
        <taxon>Metazoa</taxon>
        <taxon>Chordata</taxon>
        <taxon>Craniata</taxon>
        <taxon>Vertebrata</taxon>
        <taxon>Euteleostomi</taxon>
        <taxon>Actinopterygii</taxon>
        <taxon>Neopterygii</taxon>
        <taxon>Teleostei</taxon>
        <taxon>Ostariophysi</taxon>
        <taxon>Gymnotiformes</taxon>
        <taxon>Gymnotoidei</taxon>
        <taxon>Gymnotidae</taxon>
        <taxon>Electrophorus</taxon>
    </lineage>
</organism>
<dbReference type="Gene3D" id="1.20.1270.350">
    <property type="entry name" value="Dedicator of cytokinesis N-terminal subdomain"/>
    <property type="match status" value="1"/>
</dbReference>
<sequence>NVCFGSYRGKAAFPSLLSPVCFSICRDDEVVTSAEMPLVKEVTTTLREWGSIWKQLFVANKKERFSQVQRLMWDLIEWRSQLLSGTLPGDEFKELKQKVTSKIDYGNKILELDLVVRDGNGNILDPDNASVISLFRAHEEATATITERIKEEQSNVQLDHSGVSARIQSSPTHSLYVFVRNFVCRIGEESELFMSLYDPLKQAIISENYLIRWGDKGFPKDVDMLNNLKVVFTDLGNKDLNREKIYLICQIVRVGRMDLKDTNKKCTVGLRRPFGVAVMDISDIIKGKMECEEEKQFFIPFHPVLAENDFLHTLLNKVTASRGDSGGQGLWVTMKALVGDIIQIRKEYPHLVDRSTVVARKLGFPEIIMPGDIRNDIYLTLHSGDFDKYNKTTQKNVEVIMLVCDVDGKVVPNAICLGAGDRPVSEYRSVIYYQIKQPRWMETFKVAIPLEEMPKIHLRFMFRHRSSQESKDKSEKNFAMAFVRLMKVDGTVLQDGPHDLVVFKGDSKRMEDVSSYLALASERSHTDVHKGTTLMRNNSSTCGLSVSSRDSFTISTLVCSTKLTQNVGLLGLLKWRTHPELLKSNLQELKLIDGEEVVKFLQDTLDALFNIMMEHSQTDDYDILVFDALIYIIGLIADRKFQHFNTVLEAYIKQHFSATLAYKKLMSVLKTYLDVSSRGEACEPILRTLKALEYIFKFIVRSPHALFPVSLCVAALKYLPAVLQDIETVFDGKLLSKLLYDFYTCIPPEKLQKQKVASMTEIVSSRLFRRKDCRDILLPMMLKELGGALADVREGPHDERRNSVELLNKILEVLSHKDVGDTFRHVRDIVTCLLRTINCTVITMGREHALIVSPTAVKQWKTKGVVSETPPTSSGETTLPLVYRGVRLEFVLPSAGLGLCKACWVTGFTLSRDMVSVDAGTPWAVPICRPSLFREGSEHSPGDVCTPTLQSGPHFCSRTTRRPVRGTPSAGTGLVVSAALRPMTCADRLSLPTQSRRARDPSQPAFCSVPRRPCFMGRQAGVPRGETRPSVSRERRDTERRDTSISEQGEERQSGETRPSVSRERRDRYGQKGWERRDRYGQKGWEKRDRYGQKGWERRDRYGQKGWEKRDRYGQKGWERRDRYGQKGWERRDRYGQKGWERRDRYGQKGWERRDRYGQKGWERRDRYGQKGWERRDRYGQKGWERRDRYGQKGWDLKSCFSSLHISSHSEKCSRVVACMTAILSQMDDQHYSTYIETFSGTSDLVDFLMETFLLFKDLIGKHVYPSDWVTMIMVQNRVFLRAINTYAETMNHKFLDNNNFEFQLWNNYFHLAVAFITQESLQLQHFSPTKRNKILAKYGDMRRLIGFAIRDMWYKLGVNKICFIPGMVGPILEMTLIPEEELRRATIPIFFDMMQCEHNHTGHFKKFENEIILKLDHEVEGGGGDVRYMELLQTILLDCAQEHTHLLPEVRNFVSLVTGLLERLLDYRTVMSDDSRNNRMSCTVNLLNFYKDINREGMYIRYLYKLRDLHLDGENYTEAAYTLLLHSKLLKWSDDQCTPQVDFQSPQSQRQLKENLYNTIVSYFDKGKMWEEAISLCKELADQYEMEVFDYELLGQSLKQQAKFYENIMKILRPKPDYFAVGYYGCGFPQFLRNKVFIHRGKEYERREDFQSHLMSQFPSAARLNITTMPGDDVKNSPLQYIQCFTVQPVLEIPPRLKNKPVPDQIINFYKSNYVQRFQYSRPVRKGKVDPDNEFASMWIERTTFYTAYKLPGILRWFEAMSISHTTVSPLENAIETMGNTNEKILTMINQYQCDETLPINPLSMLLNGIVDPAVMGGFAKYEKAFFTDEYTQEHPDDKERLLRLKDLIAWQIPLLGRGISLHGKRVTDDLRPFHERMEECFKQLKKKVEKEYGVRELPDMDDRRSTRPRSVLRSVRQSVCSMAGSECGTPTKQHPDSVSLDSVPLSLPRSSGSVSVTDENGVEVEVKLRKSKRRKKSGRGSMIFISEEKERMSTLDSKRLSKKQEFRSDTNLSEPSMEGSLASINSRSLPAITGLSLSVANGSEEVENVRSKRDSKSVSVCLPSDRTSDRRSKGVISLIFKSRLGSKGEEGKPSDSSEDATHF</sequence>
<keyword evidence="4" id="KW-0597">Phosphoprotein</keyword>
<dbReference type="InterPro" id="IPR046773">
    <property type="entry name" value="DOCKER_Lobe_C"/>
</dbReference>
<feature type="region of interest" description="Disordered" evidence="8">
    <location>
        <begin position="990"/>
        <end position="1070"/>
    </location>
</feature>
<comment type="similarity">
    <text evidence="7">Belongs to the DOCK family.</text>
</comment>
<dbReference type="GO" id="GO:0005085">
    <property type="term" value="F:guanyl-nucleotide exchange factor activity"/>
    <property type="evidence" value="ECO:0007669"/>
    <property type="project" value="UniProtKB-KW"/>
</dbReference>
<proteinExistence type="inferred from homology"/>
<dbReference type="FunFam" id="1.20.1270.350:FF:000001">
    <property type="entry name" value="dedicator of cytokinesis protein 4"/>
    <property type="match status" value="1"/>
</dbReference>
<evidence type="ECO:0000313" key="11">
    <source>
        <dbReference type="EMBL" id="KAK1789323.1"/>
    </source>
</evidence>
<dbReference type="GO" id="GO:0005737">
    <property type="term" value="C:cytoplasm"/>
    <property type="evidence" value="ECO:0007669"/>
    <property type="project" value="UniProtKB-SubCell"/>
</dbReference>
<dbReference type="Pfam" id="PF20422">
    <property type="entry name" value="DHR-2_Lobe_B"/>
    <property type="match status" value="1"/>
</dbReference>
<dbReference type="PANTHER" id="PTHR45653:SF6">
    <property type="entry name" value="DEDICATOR OF CYTOKINESIS PROTEIN 2"/>
    <property type="match status" value="1"/>
</dbReference>
<dbReference type="Gene3D" id="2.60.40.150">
    <property type="entry name" value="C2 domain"/>
    <property type="match status" value="1"/>
</dbReference>
<dbReference type="InterPro" id="IPR032376">
    <property type="entry name" value="DOCK_N"/>
</dbReference>
<dbReference type="PROSITE" id="PS51651">
    <property type="entry name" value="DOCKER"/>
    <property type="match status" value="1"/>
</dbReference>
<feature type="compositionally biased region" description="Basic and acidic residues" evidence="8">
    <location>
        <begin position="1025"/>
        <end position="1070"/>
    </location>
</feature>
<dbReference type="InterPro" id="IPR043161">
    <property type="entry name" value="DOCK_C_lobe_A"/>
</dbReference>
<dbReference type="Pfam" id="PF23554">
    <property type="entry name" value="TPR_DOCK"/>
    <property type="match status" value="3"/>
</dbReference>
<dbReference type="GO" id="GO:0031267">
    <property type="term" value="F:small GTPase binding"/>
    <property type="evidence" value="ECO:0007669"/>
    <property type="project" value="TreeGrafter"/>
</dbReference>
<dbReference type="FunFam" id="2.60.40.150:FF:000044">
    <property type="entry name" value="dedicator of cytokinesis protein 1"/>
    <property type="match status" value="1"/>
</dbReference>
<dbReference type="Pfam" id="PF06920">
    <property type="entry name" value="DHR-2_Lobe_A"/>
    <property type="match status" value="1"/>
</dbReference>
<evidence type="ECO:0000256" key="4">
    <source>
        <dbReference type="ARBA" id="ARBA00022553"/>
    </source>
</evidence>
<evidence type="ECO:0000259" key="10">
    <source>
        <dbReference type="PROSITE" id="PS51651"/>
    </source>
</evidence>
<evidence type="ECO:0008006" key="13">
    <source>
        <dbReference type="Google" id="ProtNLM"/>
    </source>
</evidence>
<dbReference type="PROSITE" id="PS51650">
    <property type="entry name" value="C2_DOCK"/>
    <property type="match status" value="1"/>
</dbReference>
<dbReference type="InterPro" id="IPR043162">
    <property type="entry name" value="DOCK_C_lobe_C"/>
</dbReference>
<feature type="region of interest" description="Disordered" evidence="8">
    <location>
        <begin position="1992"/>
        <end position="2021"/>
    </location>
</feature>
<dbReference type="InterPro" id="IPR056372">
    <property type="entry name" value="TPR_DOCK"/>
</dbReference>
<dbReference type="GO" id="GO:0007520">
    <property type="term" value="P:myoblast fusion"/>
    <property type="evidence" value="ECO:0007669"/>
    <property type="project" value="TreeGrafter"/>
</dbReference>
<evidence type="ECO:0000256" key="6">
    <source>
        <dbReference type="ARBA" id="ARBA00023136"/>
    </source>
</evidence>
<evidence type="ECO:0000256" key="8">
    <source>
        <dbReference type="SAM" id="MobiDB-lite"/>
    </source>
</evidence>
<accession>A0AAD8Z0K5</accession>
<evidence type="ECO:0000256" key="7">
    <source>
        <dbReference type="PROSITE-ProRule" id="PRU00983"/>
    </source>
</evidence>
<dbReference type="Pfam" id="PF14429">
    <property type="entry name" value="DOCK-C2"/>
    <property type="match status" value="1"/>
</dbReference>
<dbReference type="InterPro" id="IPR046769">
    <property type="entry name" value="DOCKER_Lobe_A"/>
</dbReference>
<feature type="domain" description="C2 DOCK-type" evidence="9">
    <location>
        <begin position="374"/>
        <end position="559"/>
    </location>
</feature>
<dbReference type="FunFam" id="1.25.40.410:FF:000004">
    <property type="entry name" value="Dedicator of cytokinesis protein 1"/>
    <property type="match status" value="1"/>
</dbReference>
<feature type="compositionally biased region" description="Basic and acidic residues" evidence="8">
    <location>
        <begin position="2049"/>
        <end position="2058"/>
    </location>
</feature>
<dbReference type="GO" id="GO:0016477">
    <property type="term" value="P:cell migration"/>
    <property type="evidence" value="ECO:0007669"/>
    <property type="project" value="TreeGrafter"/>
</dbReference>
<dbReference type="InterPro" id="IPR035892">
    <property type="entry name" value="C2_domain_sf"/>
</dbReference>
<dbReference type="Gene3D" id="1.25.40.410">
    <property type="match status" value="1"/>
</dbReference>
<keyword evidence="5" id="KW-0344">Guanine-nucleotide releasing factor</keyword>
<feature type="compositionally biased region" description="Basic and acidic residues" evidence="8">
    <location>
        <begin position="1992"/>
        <end position="2010"/>
    </location>
</feature>
<dbReference type="FunFam" id="1.20.58.740:FF:000004">
    <property type="entry name" value="Dedicator of cytokinesis protein 1"/>
    <property type="match status" value="1"/>
</dbReference>
<dbReference type="Pfam" id="PF20421">
    <property type="entry name" value="DHR-2_Lobe_C"/>
    <property type="match status" value="1"/>
</dbReference>
<dbReference type="Gene3D" id="1.20.58.740">
    <property type="match status" value="1"/>
</dbReference>
<evidence type="ECO:0000259" key="9">
    <source>
        <dbReference type="PROSITE" id="PS51650"/>
    </source>
</evidence>
<dbReference type="PANTHER" id="PTHR45653">
    <property type="entry name" value="DEDICATOR OF CYTOKINESIS"/>
    <property type="match status" value="1"/>
</dbReference>
<gene>
    <name evidence="11" type="ORF">P4O66_015258</name>
</gene>
<feature type="domain" description="DOCKER" evidence="10">
    <location>
        <begin position="1491"/>
        <end position="1899"/>
    </location>
</feature>